<proteinExistence type="predicted"/>
<dbReference type="InterPro" id="IPR007344">
    <property type="entry name" value="GrpB/CoaE"/>
</dbReference>
<name>A0ABR8T0J9_9BACL</name>
<organism evidence="1 2">
    <name type="scientific">Paenibacillus gallinarum</name>
    <dbReference type="NCBI Taxonomy" id="2762232"/>
    <lineage>
        <taxon>Bacteria</taxon>
        <taxon>Bacillati</taxon>
        <taxon>Bacillota</taxon>
        <taxon>Bacilli</taxon>
        <taxon>Bacillales</taxon>
        <taxon>Paenibacillaceae</taxon>
        <taxon>Paenibacillus</taxon>
    </lineage>
</organism>
<keyword evidence="2" id="KW-1185">Reference proteome</keyword>
<dbReference type="EMBL" id="JACSQL010000006">
    <property type="protein sequence ID" value="MBD7969294.1"/>
    <property type="molecule type" value="Genomic_DNA"/>
</dbReference>
<comment type="caution">
    <text evidence="1">The sequence shown here is derived from an EMBL/GenBank/DDBJ whole genome shotgun (WGS) entry which is preliminary data.</text>
</comment>
<reference evidence="1 2" key="1">
    <citation type="submission" date="2020-08" db="EMBL/GenBank/DDBJ databases">
        <title>A Genomic Blueprint of the Chicken Gut Microbiome.</title>
        <authorList>
            <person name="Gilroy R."/>
            <person name="Ravi A."/>
            <person name="Getino M."/>
            <person name="Pursley I."/>
            <person name="Horton D.L."/>
            <person name="Alikhan N.-F."/>
            <person name="Baker D."/>
            <person name="Gharbi K."/>
            <person name="Hall N."/>
            <person name="Watson M."/>
            <person name="Adriaenssens E.M."/>
            <person name="Foster-Nyarko E."/>
            <person name="Jarju S."/>
            <person name="Secka A."/>
            <person name="Antonio M."/>
            <person name="Oren A."/>
            <person name="Chaudhuri R."/>
            <person name="La Ragione R.M."/>
            <person name="Hildebrand F."/>
            <person name="Pallen M.J."/>
        </authorList>
    </citation>
    <scope>NUCLEOTIDE SEQUENCE [LARGE SCALE GENOMIC DNA]</scope>
    <source>
        <strain evidence="1 2">Sa2BVA9</strain>
    </source>
</reference>
<dbReference type="PANTHER" id="PTHR34822">
    <property type="entry name" value="GRPB DOMAIN PROTEIN (AFU_ORTHOLOGUE AFUA_1G01530)"/>
    <property type="match status" value="1"/>
</dbReference>
<dbReference type="Pfam" id="PF04229">
    <property type="entry name" value="GrpB"/>
    <property type="match status" value="1"/>
</dbReference>
<evidence type="ECO:0000313" key="2">
    <source>
        <dbReference type="Proteomes" id="UP000608071"/>
    </source>
</evidence>
<dbReference type="InterPro" id="IPR043519">
    <property type="entry name" value="NT_sf"/>
</dbReference>
<gene>
    <name evidence="1" type="ORF">H9647_14565</name>
</gene>
<dbReference type="SUPFAM" id="SSF81301">
    <property type="entry name" value="Nucleotidyltransferase"/>
    <property type="match status" value="1"/>
</dbReference>
<protein>
    <submittedName>
        <fullName evidence="1">GrpB family protein</fullName>
    </submittedName>
</protein>
<dbReference type="PANTHER" id="PTHR34822:SF1">
    <property type="entry name" value="GRPB FAMILY PROTEIN"/>
    <property type="match status" value="1"/>
</dbReference>
<sequence>MEDQWRIAEYDSEWKSSFLTLGTKLRNVLGKAADRIDHVGSTSIEGMDAKPIVDIQISVTDFDNELLYREQIESLGFKMRRENPDKTKKYFREIPGRRRTHIHVRRTGSVSEQMTLMFRDYLRTHPFDCMKYAEEKHRLMKLHSKERSKYVEGKGPIVWEIMQKAHAWSMDVGWKPGRSDM</sequence>
<dbReference type="Gene3D" id="3.30.460.10">
    <property type="entry name" value="Beta Polymerase, domain 2"/>
    <property type="match status" value="1"/>
</dbReference>
<evidence type="ECO:0000313" key="1">
    <source>
        <dbReference type="EMBL" id="MBD7969294.1"/>
    </source>
</evidence>
<dbReference type="Proteomes" id="UP000608071">
    <property type="component" value="Unassembled WGS sequence"/>
</dbReference>
<accession>A0ABR8T0J9</accession>
<dbReference type="RefSeq" id="WP_191801150.1">
    <property type="nucleotide sequence ID" value="NZ_JACSQL010000006.1"/>
</dbReference>